<evidence type="ECO:0000313" key="1">
    <source>
        <dbReference type="EMBL" id="KAI0036218.1"/>
    </source>
</evidence>
<sequence length="271" mass="29760">MRFLLHLHRARPHLLCVENYRYTAVSLSRCSLSYRRNYTLPQPSPPPKPSQTLRENIYTFPNLLTLSRIASCPVLGWAVIGGHHKLATGILVYAGISDWVDGYLARRYSMKSVLGTILDPAADKALVTTLTVTLGLKGLIPVPLMVVIIGRDVLLSLSAFYIRYTSLPPPKTFKRYWDFGIPSAEVRPTYISKVNTALQLFLMGVTTISPLLPAAAIHVGGLALDMSTFLTGLQYTVGTTTIWSGLSYALLKEGGYVISRREEGKSDSGGS</sequence>
<protein>
    <submittedName>
        <fullName evidence="1">CDP-alcohol phosphatidyltransferase-domain-containing protein</fullName>
    </submittedName>
</protein>
<dbReference type="Proteomes" id="UP000814128">
    <property type="component" value="Unassembled WGS sequence"/>
</dbReference>
<accession>A0ACB8QXG0</accession>
<organism evidence="1 2">
    <name type="scientific">Vararia minispora EC-137</name>
    <dbReference type="NCBI Taxonomy" id="1314806"/>
    <lineage>
        <taxon>Eukaryota</taxon>
        <taxon>Fungi</taxon>
        <taxon>Dikarya</taxon>
        <taxon>Basidiomycota</taxon>
        <taxon>Agaricomycotina</taxon>
        <taxon>Agaricomycetes</taxon>
        <taxon>Russulales</taxon>
        <taxon>Lachnocladiaceae</taxon>
        <taxon>Vararia</taxon>
    </lineage>
</organism>
<reference evidence="1" key="2">
    <citation type="journal article" date="2022" name="New Phytol.">
        <title>Evolutionary transition to the ectomycorrhizal habit in the genomes of a hyperdiverse lineage of mushroom-forming fungi.</title>
        <authorList>
            <person name="Looney B."/>
            <person name="Miyauchi S."/>
            <person name="Morin E."/>
            <person name="Drula E."/>
            <person name="Courty P.E."/>
            <person name="Kohler A."/>
            <person name="Kuo A."/>
            <person name="LaButti K."/>
            <person name="Pangilinan J."/>
            <person name="Lipzen A."/>
            <person name="Riley R."/>
            <person name="Andreopoulos W."/>
            <person name="He G."/>
            <person name="Johnson J."/>
            <person name="Nolan M."/>
            <person name="Tritt A."/>
            <person name="Barry K.W."/>
            <person name="Grigoriev I.V."/>
            <person name="Nagy L.G."/>
            <person name="Hibbett D."/>
            <person name="Henrissat B."/>
            <person name="Matheny P.B."/>
            <person name="Labbe J."/>
            <person name="Martin F.M."/>
        </authorList>
    </citation>
    <scope>NUCLEOTIDE SEQUENCE</scope>
    <source>
        <strain evidence="1">EC-137</strain>
    </source>
</reference>
<comment type="caution">
    <text evidence="1">The sequence shown here is derived from an EMBL/GenBank/DDBJ whole genome shotgun (WGS) entry which is preliminary data.</text>
</comment>
<dbReference type="EMBL" id="MU273474">
    <property type="protein sequence ID" value="KAI0036218.1"/>
    <property type="molecule type" value="Genomic_DNA"/>
</dbReference>
<keyword evidence="2" id="KW-1185">Reference proteome</keyword>
<gene>
    <name evidence="1" type="ORF">K488DRAFT_41575</name>
</gene>
<reference evidence="1" key="1">
    <citation type="submission" date="2021-02" db="EMBL/GenBank/DDBJ databases">
        <authorList>
            <consortium name="DOE Joint Genome Institute"/>
            <person name="Ahrendt S."/>
            <person name="Looney B.P."/>
            <person name="Miyauchi S."/>
            <person name="Morin E."/>
            <person name="Drula E."/>
            <person name="Courty P.E."/>
            <person name="Chicoki N."/>
            <person name="Fauchery L."/>
            <person name="Kohler A."/>
            <person name="Kuo A."/>
            <person name="Labutti K."/>
            <person name="Pangilinan J."/>
            <person name="Lipzen A."/>
            <person name="Riley R."/>
            <person name="Andreopoulos W."/>
            <person name="He G."/>
            <person name="Johnson J."/>
            <person name="Barry K.W."/>
            <person name="Grigoriev I.V."/>
            <person name="Nagy L."/>
            <person name="Hibbett D."/>
            <person name="Henrissat B."/>
            <person name="Matheny P.B."/>
            <person name="Labbe J."/>
            <person name="Martin F."/>
        </authorList>
    </citation>
    <scope>NUCLEOTIDE SEQUENCE</scope>
    <source>
        <strain evidence="1">EC-137</strain>
    </source>
</reference>
<evidence type="ECO:0000313" key="2">
    <source>
        <dbReference type="Proteomes" id="UP000814128"/>
    </source>
</evidence>
<name>A0ACB8QXG0_9AGAM</name>
<proteinExistence type="predicted"/>